<evidence type="ECO:0000259" key="9">
    <source>
        <dbReference type="SMART" id="SM00848"/>
    </source>
</evidence>
<keyword evidence="11" id="KW-1185">Reference proteome</keyword>
<evidence type="ECO:0000256" key="5">
    <source>
        <dbReference type="ARBA" id="ARBA00023145"/>
    </source>
</evidence>
<evidence type="ECO:0000256" key="1">
    <source>
        <dbReference type="ARBA" id="ARBA00008455"/>
    </source>
</evidence>
<dbReference type="Pfam" id="PF00112">
    <property type="entry name" value="Peptidase_C1"/>
    <property type="match status" value="1"/>
</dbReference>
<reference evidence="10 11" key="1">
    <citation type="submission" date="2024-04" db="EMBL/GenBank/DDBJ databases">
        <authorList>
            <person name="Rising A."/>
            <person name="Reimegard J."/>
            <person name="Sonavane S."/>
            <person name="Akerstrom W."/>
            <person name="Nylinder S."/>
            <person name="Hedman E."/>
            <person name="Kallberg Y."/>
        </authorList>
    </citation>
    <scope>NUCLEOTIDE SEQUENCE [LARGE SCALE GENOMIC DNA]</scope>
</reference>
<dbReference type="InterPro" id="IPR025660">
    <property type="entry name" value="Pept_his_AS"/>
</dbReference>
<evidence type="ECO:0000256" key="2">
    <source>
        <dbReference type="ARBA" id="ARBA00022670"/>
    </source>
</evidence>
<keyword evidence="2" id="KW-0645">Protease</keyword>
<dbReference type="Pfam" id="PF08246">
    <property type="entry name" value="Inhibitor_I29"/>
    <property type="match status" value="1"/>
</dbReference>
<dbReference type="Gene3D" id="3.90.70.10">
    <property type="entry name" value="Cysteine proteinases"/>
    <property type="match status" value="1"/>
</dbReference>
<dbReference type="PROSITE" id="PS51257">
    <property type="entry name" value="PROKAR_LIPOPROTEIN"/>
    <property type="match status" value="1"/>
</dbReference>
<feature type="signal peptide" evidence="7">
    <location>
        <begin position="1"/>
        <end position="17"/>
    </location>
</feature>
<dbReference type="PRINTS" id="PR00705">
    <property type="entry name" value="PAPAIN"/>
</dbReference>
<dbReference type="GO" id="GO:0008234">
    <property type="term" value="F:cysteine-type peptidase activity"/>
    <property type="evidence" value="ECO:0007669"/>
    <property type="project" value="UniProtKB-KW"/>
</dbReference>
<sequence length="287" mass="32181">MLRYLLLLGIIVASASACSVRYDRLWERYKKVFNKSYNSSEEGVRRRIWELNLFVAETHNLEADLMKHSFRIGLNHFSDRLMHEYVGMNGLKVVNRPRNKTFSSYFLAPENVNIPDSVDWRKEGFVTEVKDQKDCGSCWAFSATGSLEGQHKRKTGKLLSLSEQNLVDCSTLDGNSGCDGGVVDYAFDYIKHHGIDTENSYPYMGKDQECNFKKQNVGATLTGYVDIPTSDEEALKKAVATVGPVSVAINAKGYGFMFYKSGVYDVSDCDPKNLNHGVLVVGYGSEN</sequence>
<evidence type="ECO:0000256" key="3">
    <source>
        <dbReference type="ARBA" id="ARBA00022801"/>
    </source>
</evidence>
<comment type="caution">
    <text evidence="10">The sequence shown here is derived from an EMBL/GenBank/DDBJ whole genome shotgun (WGS) entry which is preliminary data.</text>
</comment>
<feature type="domain" description="Peptidase C1A papain C-terminal" evidence="8">
    <location>
        <begin position="114"/>
        <end position="287"/>
    </location>
</feature>
<evidence type="ECO:0000256" key="4">
    <source>
        <dbReference type="ARBA" id="ARBA00022807"/>
    </source>
</evidence>
<dbReference type="InterPro" id="IPR013201">
    <property type="entry name" value="Prot_inhib_I29"/>
</dbReference>
<comment type="similarity">
    <text evidence="1">Belongs to the peptidase C1 family.</text>
</comment>
<dbReference type="InterPro" id="IPR000169">
    <property type="entry name" value="Pept_cys_AS"/>
</dbReference>
<dbReference type="AlphaFoldDB" id="A0AAV1ZJ93"/>
<dbReference type="InterPro" id="IPR013128">
    <property type="entry name" value="Peptidase_C1A"/>
</dbReference>
<keyword evidence="7" id="KW-0732">Signal</keyword>
<evidence type="ECO:0000259" key="8">
    <source>
        <dbReference type="SMART" id="SM00645"/>
    </source>
</evidence>
<dbReference type="SMART" id="SM00645">
    <property type="entry name" value="Pept_C1"/>
    <property type="match status" value="1"/>
</dbReference>
<dbReference type="SUPFAM" id="SSF54001">
    <property type="entry name" value="Cysteine proteinases"/>
    <property type="match status" value="1"/>
</dbReference>
<dbReference type="SMART" id="SM00848">
    <property type="entry name" value="Inhibitor_I29"/>
    <property type="match status" value="1"/>
</dbReference>
<evidence type="ECO:0000313" key="11">
    <source>
        <dbReference type="Proteomes" id="UP001497382"/>
    </source>
</evidence>
<dbReference type="EMBL" id="CAXIEN010000056">
    <property type="protein sequence ID" value="CAL1271802.1"/>
    <property type="molecule type" value="Genomic_DNA"/>
</dbReference>
<dbReference type="PROSITE" id="PS00639">
    <property type="entry name" value="THIOL_PROTEASE_HIS"/>
    <property type="match status" value="1"/>
</dbReference>
<evidence type="ECO:0000256" key="6">
    <source>
        <dbReference type="ARBA" id="ARBA00023157"/>
    </source>
</evidence>
<dbReference type="InterPro" id="IPR039417">
    <property type="entry name" value="Peptidase_C1A_papain-like"/>
</dbReference>
<dbReference type="InterPro" id="IPR038765">
    <property type="entry name" value="Papain-like_cys_pep_sf"/>
</dbReference>
<accession>A0AAV1ZJ93</accession>
<dbReference type="InterPro" id="IPR000668">
    <property type="entry name" value="Peptidase_C1A_C"/>
</dbReference>
<evidence type="ECO:0000313" key="10">
    <source>
        <dbReference type="EMBL" id="CAL1271802.1"/>
    </source>
</evidence>
<keyword evidence="4" id="KW-0788">Thiol protease</keyword>
<keyword evidence="5" id="KW-0865">Zymogen</keyword>
<feature type="non-terminal residue" evidence="10">
    <location>
        <position position="287"/>
    </location>
</feature>
<feature type="domain" description="Cathepsin propeptide inhibitor" evidence="9">
    <location>
        <begin position="26"/>
        <end position="85"/>
    </location>
</feature>
<gene>
    <name evidence="10" type="ORF">LARSCL_LOCUS6019</name>
</gene>
<dbReference type="Proteomes" id="UP001497382">
    <property type="component" value="Unassembled WGS sequence"/>
</dbReference>
<proteinExistence type="inferred from homology"/>
<feature type="chain" id="PRO_5043920513" evidence="7">
    <location>
        <begin position="18"/>
        <end position="287"/>
    </location>
</feature>
<dbReference type="PROSITE" id="PS00139">
    <property type="entry name" value="THIOL_PROTEASE_CYS"/>
    <property type="match status" value="1"/>
</dbReference>
<keyword evidence="6" id="KW-1015">Disulfide bond</keyword>
<dbReference type="CDD" id="cd02248">
    <property type="entry name" value="Peptidase_C1A"/>
    <property type="match status" value="1"/>
</dbReference>
<evidence type="ECO:0000256" key="7">
    <source>
        <dbReference type="SAM" id="SignalP"/>
    </source>
</evidence>
<organism evidence="10 11">
    <name type="scientific">Larinioides sclopetarius</name>
    <dbReference type="NCBI Taxonomy" id="280406"/>
    <lineage>
        <taxon>Eukaryota</taxon>
        <taxon>Metazoa</taxon>
        <taxon>Ecdysozoa</taxon>
        <taxon>Arthropoda</taxon>
        <taxon>Chelicerata</taxon>
        <taxon>Arachnida</taxon>
        <taxon>Araneae</taxon>
        <taxon>Araneomorphae</taxon>
        <taxon>Entelegynae</taxon>
        <taxon>Araneoidea</taxon>
        <taxon>Araneidae</taxon>
        <taxon>Larinioides</taxon>
    </lineage>
</organism>
<dbReference type="PANTHER" id="PTHR12411">
    <property type="entry name" value="CYSTEINE PROTEASE FAMILY C1-RELATED"/>
    <property type="match status" value="1"/>
</dbReference>
<dbReference type="GO" id="GO:0006508">
    <property type="term" value="P:proteolysis"/>
    <property type="evidence" value="ECO:0007669"/>
    <property type="project" value="UniProtKB-KW"/>
</dbReference>
<keyword evidence="3" id="KW-0378">Hydrolase</keyword>
<protein>
    <submittedName>
        <fullName evidence="10">Uncharacterized protein</fullName>
    </submittedName>
</protein>
<name>A0AAV1ZJ93_9ARAC</name>
<dbReference type="FunFam" id="3.90.70.10:FF:000006">
    <property type="entry name" value="Cathepsin S"/>
    <property type="match status" value="1"/>
</dbReference>